<evidence type="ECO:0000256" key="1">
    <source>
        <dbReference type="SAM" id="SignalP"/>
    </source>
</evidence>
<feature type="domain" description="LysM" evidence="2">
    <location>
        <begin position="47"/>
        <end position="75"/>
    </location>
</feature>
<gene>
    <name evidence="3" type="ORF">LY90DRAFT_670004</name>
</gene>
<feature type="signal peptide" evidence="1">
    <location>
        <begin position="1"/>
        <end position="19"/>
    </location>
</feature>
<keyword evidence="1" id="KW-0732">Signal</keyword>
<dbReference type="CDD" id="cd00118">
    <property type="entry name" value="LysM"/>
    <property type="match status" value="1"/>
</dbReference>
<evidence type="ECO:0000313" key="4">
    <source>
        <dbReference type="Proteomes" id="UP000193920"/>
    </source>
</evidence>
<evidence type="ECO:0000313" key="3">
    <source>
        <dbReference type="EMBL" id="ORY54399.1"/>
    </source>
</evidence>
<accession>A0A1Y2D511</accession>
<dbReference type="STRING" id="1754190.A0A1Y2D511"/>
<dbReference type="Pfam" id="PF01476">
    <property type="entry name" value="LysM"/>
    <property type="match status" value="2"/>
</dbReference>
<proteinExistence type="predicted"/>
<dbReference type="Proteomes" id="UP000193920">
    <property type="component" value="Unassembled WGS sequence"/>
</dbReference>
<feature type="domain" description="LysM" evidence="2">
    <location>
        <begin position="87"/>
        <end position="113"/>
    </location>
</feature>
<organism evidence="3 4">
    <name type="scientific">Neocallimastix californiae</name>
    <dbReference type="NCBI Taxonomy" id="1754190"/>
    <lineage>
        <taxon>Eukaryota</taxon>
        <taxon>Fungi</taxon>
        <taxon>Fungi incertae sedis</taxon>
        <taxon>Chytridiomycota</taxon>
        <taxon>Chytridiomycota incertae sedis</taxon>
        <taxon>Neocallimastigomycetes</taxon>
        <taxon>Neocallimastigales</taxon>
        <taxon>Neocallimastigaceae</taxon>
        <taxon>Neocallimastix</taxon>
    </lineage>
</organism>
<dbReference type="OrthoDB" id="2142214at2759"/>
<dbReference type="Gene3D" id="3.10.350.10">
    <property type="entry name" value="LysM domain"/>
    <property type="match status" value="2"/>
</dbReference>
<keyword evidence="4" id="KW-1185">Reference proteome</keyword>
<name>A0A1Y2D511_9FUNG</name>
<dbReference type="InterPro" id="IPR036779">
    <property type="entry name" value="LysM_dom_sf"/>
</dbReference>
<feature type="chain" id="PRO_5010992790" description="LysM domain-containing protein" evidence="1">
    <location>
        <begin position="20"/>
        <end position="153"/>
    </location>
</feature>
<dbReference type="InterPro" id="IPR018392">
    <property type="entry name" value="LysM"/>
</dbReference>
<dbReference type="AlphaFoldDB" id="A0A1Y2D511"/>
<evidence type="ECO:0000259" key="2">
    <source>
        <dbReference type="Pfam" id="PF01476"/>
    </source>
</evidence>
<dbReference type="EMBL" id="MCOG01000085">
    <property type="protein sequence ID" value="ORY54399.1"/>
    <property type="molecule type" value="Genomic_DNA"/>
</dbReference>
<sequence>MKYLYIATFFALLLSFVSAKGIYCTRHIIIKHGDRCRQIYGYGEKKQYYVRFKDLMIMNPTLDCDNLSSGTKVCVEAQWDKNPFDVYTIKKGDTCKSIAKSLKTTISVLENTNLDLLVCNIVNKQVGVEIDYRKDGDYTPIFKKSNLVSIDGN</sequence>
<reference evidence="3 4" key="1">
    <citation type="submission" date="2016-08" db="EMBL/GenBank/DDBJ databases">
        <title>A Parts List for Fungal Cellulosomes Revealed by Comparative Genomics.</title>
        <authorList>
            <consortium name="DOE Joint Genome Institute"/>
            <person name="Haitjema C.H."/>
            <person name="Gilmore S.P."/>
            <person name="Henske J.K."/>
            <person name="Solomon K.V."/>
            <person name="De Groot R."/>
            <person name="Kuo A."/>
            <person name="Mondo S.J."/>
            <person name="Salamov A.A."/>
            <person name="Labutti K."/>
            <person name="Zhao Z."/>
            <person name="Chiniquy J."/>
            <person name="Barry K."/>
            <person name="Brewer H.M."/>
            <person name="Purvine S.O."/>
            <person name="Wright A.T."/>
            <person name="Boxma B."/>
            <person name="Van Alen T."/>
            <person name="Hackstein J.H."/>
            <person name="Baker S.E."/>
            <person name="Grigoriev I.V."/>
            <person name="O'Malley M.A."/>
        </authorList>
    </citation>
    <scope>NUCLEOTIDE SEQUENCE [LARGE SCALE GENOMIC DNA]</scope>
    <source>
        <strain evidence="3 4">G1</strain>
    </source>
</reference>
<comment type="caution">
    <text evidence="3">The sequence shown here is derived from an EMBL/GenBank/DDBJ whole genome shotgun (WGS) entry which is preliminary data.</text>
</comment>
<protein>
    <recommendedName>
        <fullName evidence="2">LysM domain-containing protein</fullName>
    </recommendedName>
</protein>